<dbReference type="SMART" id="SM00389">
    <property type="entry name" value="HOX"/>
    <property type="match status" value="1"/>
</dbReference>
<keyword evidence="10" id="KW-1185">Reference proteome</keyword>
<dbReference type="Proteomes" id="UP001164746">
    <property type="component" value="Chromosome 8"/>
</dbReference>
<dbReference type="PROSITE" id="PS50071">
    <property type="entry name" value="HOMEOBOX_2"/>
    <property type="match status" value="1"/>
</dbReference>
<protein>
    <submittedName>
        <fullName evidence="9">ARA-like protein</fullName>
    </submittedName>
</protein>
<feature type="domain" description="Homeobox" evidence="8">
    <location>
        <begin position="125"/>
        <end position="188"/>
    </location>
</feature>
<dbReference type="PANTHER" id="PTHR11211:SF40">
    <property type="entry name" value="MIRROR, ISOFORM C"/>
    <property type="match status" value="1"/>
</dbReference>
<evidence type="ECO:0000256" key="5">
    <source>
        <dbReference type="ARBA" id="ARBA00023242"/>
    </source>
</evidence>
<evidence type="ECO:0000256" key="2">
    <source>
        <dbReference type="ARBA" id="ARBA00008446"/>
    </source>
</evidence>
<reference evidence="9" key="1">
    <citation type="submission" date="2022-11" db="EMBL/GenBank/DDBJ databases">
        <title>Centuries of genome instability and evolution in soft-shell clam transmissible cancer (bioRxiv).</title>
        <authorList>
            <person name="Hart S.F.M."/>
            <person name="Yonemitsu M.A."/>
            <person name="Giersch R.M."/>
            <person name="Beal B.F."/>
            <person name="Arriagada G."/>
            <person name="Davis B.W."/>
            <person name="Ostrander E.A."/>
            <person name="Goff S.P."/>
            <person name="Metzger M.J."/>
        </authorList>
    </citation>
    <scope>NUCLEOTIDE SEQUENCE</scope>
    <source>
        <strain evidence="9">MELC-2E11</strain>
        <tissue evidence="9">Siphon/mantle</tissue>
    </source>
</reference>
<feature type="compositionally biased region" description="Polar residues" evidence="7">
    <location>
        <begin position="217"/>
        <end position="226"/>
    </location>
</feature>
<proteinExistence type="inferred from homology"/>
<dbReference type="SUPFAM" id="SSF46689">
    <property type="entry name" value="Homeodomain-like"/>
    <property type="match status" value="1"/>
</dbReference>
<dbReference type="Gene3D" id="1.10.10.60">
    <property type="entry name" value="Homeodomain-like"/>
    <property type="match status" value="1"/>
</dbReference>
<feature type="compositionally biased region" description="Basic and acidic residues" evidence="7">
    <location>
        <begin position="275"/>
        <end position="297"/>
    </location>
</feature>
<feature type="region of interest" description="Disordered" evidence="7">
    <location>
        <begin position="215"/>
        <end position="333"/>
    </location>
</feature>
<dbReference type="InterPro" id="IPR008422">
    <property type="entry name" value="KN_HD"/>
</dbReference>
<feature type="compositionally biased region" description="Acidic residues" evidence="7">
    <location>
        <begin position="246"/>
        <end position="261"/>
    </location>
</feature>
<dbReference type="EMBL" id="CP111019">
    <property type="protein sequence ID" value="WAR12232.1"/>
    <property type="molecule type" value="Genomic_DNA"/>
</dbReference>
<keyword evidence="3 6" id="KW-0238">DNA-binding</keyword>
<feature type="compositionally biased region" description="Low complexity" evidence="7">
    <location>
        <begin position="311"/>
        <end position="320"/>
    </location>
</feature>
<dbReference type="InterPro" id="IPR009057">
    <property type="entry name" value="Homeodomain-like_sf"/>
</dbReference>
<dbReference type="Pfam" id="PF05920">
    <property type="entry name" value="Homeobox_KN"/>
    <property type="match status" value="1"/>
</dbReference>
<feature type="compositionally biased region" description="Polar residues" evidence="7">
    <location>
        <begin position="264"/>
        <end position="274"/>
    </location>
</feature>
<dbReference type="InterPro" id="IPR001356">
    <property type="entry name" value="HD"/>
</dbReference>
<sequence length="468" mass="51014">MSSSGTVTSSRACCENGRPIMTDPHTGQTICSCQYGTALLNYSRVQALPESVYGASAAAYAAGAAQGYVPLGAEGSAFYSPLANPAAFDMKEGSEAWRALAAQGGCFPYDPNMALYPYGAGYGGLDLNARRKNATRETTNTLKAWLYEHRKNPYPTKGEKIMLAIITKMTLTQVSTWFANARRRLKKENKMTWSPRNRSEDDVSGDEDMEAKINGIESDSSHVNASDNHERSSTSDREAFERIISVDDDDDESHDGIDDLELTNPKSLDLSSARSPDRLHDDKSDDERATARSRNSDGDDEDDEGKDNKSKNSNNNNFKSDSTHSSSEQPTRPKIWSVMDVLGNTENSSASKSSSPQNSPPAVVCSRQTSAPAFLNAHTSHPFRPGQYPVGLNGYPFSFSHTTLSYPYSLSASTAAKSEMSMSHLAAIRASEQAFKEGLVEKAARMQTGLFSPARELDGLRVRSKVML</sequence>
<dbReference type="PANTHER" id="PTHR11211">
    <property type="entry name" value="IROQUOIS-CLASS HOMEODOMAIN PROTEIN IRX"/>
    <property type="match status" value="1"/>
</dbReference>
<comment type="similarity">
    <text evidence="2">Belongs to the TALE/IRO homeobox family.</text>
</comment>
<dbReference type="PROSITE" id="PS00027">
    <property type="entry name" value="HOMEOBOX_1"/>
    <property type="match status" value="1"/>
</dbReference>
<feature type="compositionally biased region" description="Low complexity" evidence="7">
    <location>
        <begin position="347"/>
        <end position="362"/>
    </location>
</feature>
<comment type="subcellular location">
    <subcellularLocation>
        <location evidence="1 6">Nucleus</location>
    </subcellularLocation>
</comment>
<evidence type="ECO:0000256" key="3">
    <source>
        <dbReference type="ARBA" id="ARBA00023125"/>
    </source>
</evidence>
<evidence type="ECO:0000256" key="1">
    <source>
        <dbReference type="ARBA" id="ARBA00004123"/>
    </source>
</evidence>
<accession>A0ABY7EQG5</accession>
<evidence type="ECO:0000313" key="9">
    <source>
        <dbReference type="EMBL" id="WAR12232.1"/>
    </source>
</evidence>
<evidence type="ECO:0000313" key="10">
    <source>
        <dbReference type="Proteomes" id="UP001164746"/>
    </source>
</evidence>
<feature type="compositionally biased region" description="Basic and acidic residues" evidence="7">
    <location>
        <begin position="227"/>
        <end position="245"/>
    </location>
</feature>
<name>A0ABY7EQG5_MYAAR</name>
<keyword evidence="5 6" id="KW-0539">Nucleus</keyword>
<evidence type="ECO:0000256" key="4">
    <source>
        <dbReference type="ARBA" id="ARBA00023155"/>
    </source>
</evidence>
<gene>
    <name evidence="9" type="ORF">MAR_026412</name>
</gene>
<evidence type="ECO:0000259" key="8">
    <source>
        <dbReference type="PROSITE" id="PS50071"/>
    </source>
</evidence>
<dbReference type="CDD" id="cd00086">
    <property type="entry name" value="homeodomain"/>
    <property type="match status" value="1"/>
</dbReference>
<dbReference type="InterPro" id="IPR017970">
    <property type="entry name" value="Homeobox_CS"/>
</dbReference>
<keyword evidence="4 6" id="KW-0371">Homeobox</keyword>
<evidence type="ECO:0000256" key="6">
    <source>
        <dbReference type="PROSITE-ProRule" id="PRU00108"/>
    </source>
</evidence>
<feature type="DNA-binding region" description="Homeobox" evidence="6">
    <location>
        <begin position="127"/>
        <end position="189"/>
    </location>
</feature>
<organism evidence="9 10">
    <name type="scientific">Mya arenaria</name>
    <name type="common">Soft-shell clam</name>
    <dbReference type="NCBI Taxonomy" id="6604"/>
    <lineage>
        <taxon>Eukaryota</taxon>
        <taxon>Metazoa</taxon>
        <taxon>Spiralia</taxon>
        <taxon>Lophotrochozoa</taxon>
        <taxon>Mollusca</taxon>
        <taxon>Bivalvia</taxon>
        <taxon>Autobranchia</taxon>
        <taxon>Heteroconchia</taxon>
        <taxon>Euheterodonta</taxon>
        <taxon>Imparidentia</taxon>
        <taxon>Neoheterodontei</taxon>
        <taxon>Myida</taxon>
        <taxon>Myoidea</taxon>
        <taxon>Myidae</taxon>
        <taxon>Mya</taxon>
    </lineage>
</organism>
<feature type="region of interest" description="Disordered" evidence="7">
    <location>
        <begin position="345"/>
        <end position="365"/>
    </location>
</feature>
<evidence type="ECO:0000256" key="7">
    <source>
        <dbReference type="SAM" id="MobiDB-lite"/>
    </source>
</evidence>